<keyword evidence="3" id="KW-1185">Reference proteome</keyword>
<feature type="transmembrane region" description="Helical" evidence="1">
    <location>
        <begin position="106"/>
        <end position="124"/>
    </location>
</feature>
<evidence type="ECO:0000256" key="1">
    <source>
        <dbReference type="SAM" id="Phobius"/>
    </source>
</evidence>
<feature type="transmembrane region" description="Helical" evidence="1">
    <location>
        <begin position="5"/>
        <end position="25"/>
    </location>
</feature>
<feature type="transmembrane region" description="Helical" evidence="1">
    <location>
        <begin position="64"/>
        <end position="86"/>
    </location>
</feature>
<dbReference type="EMBL" id="SMCQ01000008">
    <property type="protein sequence ID" value="TCV99654.1"/>
    <property type="molecule type" value="Genomic_DNA"/>
</dbReference>
<proteinExistence type="predicted"/>
<keyword evidence="1" id="KW-0812">Transmembrane</keyword>
<feature type="transmembrane region" description="Helical" evidence="1">
    <location>
        <begin position="31"/>
        <end position="52"/>
    </location>
</feature>
<keyword evidence="1" id="KW-1133">Transmembrane helix</keyword>
<dbReference type="AlphaFoldDB" id="A0A4R3Z334"/>
<name>A0A4R3Z334_9FIRM</name>
<gene>
    <name evidence="2" type="ORF">EDD60_10895</name>
</gene>
<comment type="caution">
    <text evidence="2">The sequence shown here is derived from an EMBL/GenBank/DDBJ whole genome shotgun (WGS) entry which is preliminary data.</text>
</comment>
<dbReference type="GeneID" id="98915289"/>
<reference evidence="2 3" key="1">
    <citation type="submission" date="2019-03" db="EMBL/GenBank/DDBJ databases">
        <title>Genomic Encyclopedia of Type Strains, Phase IV (KMG-IV): sequencing the most valuable type-strain genomes for metagenomic binning, comparative biology and taxonomic classification.</title>
        <authorList>
            <person name="Goeker M."/>
        </authorList>
    </citation>
    <scope>NUCLEOTIDE SEQUENCE [LARGE SCALE GENOMIC DNA]</scope>
    <source>
        <strain evidence="2 3">DSM 29487</strain>
    </source>
</reference>
<evidence type="ECO:0000313" key="3">
    <source>
        <dbReference type="Proteomes" id="UP000295515"/>
    </source>
</evidence>
<organism evidence="2 3">
    <name type="scientific">Longibaculum muris</name>
    <dbReference type="NCBI Taxonomy" id="1796628"/>
    <lineage>
        <taxon>Bacteria</taxon>
        <taxon>Bacillati</taxon>
        <taxon>Bacillota</taxon>
        <taxon>Erysipelotrichia</taxon>
        <taxon>Erysipelotrichales</taxon>
        <taxon>Coprobacillaceae</taxon>
        <taxon>Longibaculum</taxon>
    </lineage>
</organism>
<keyword evidence="1" id="KW-0472">Membrane</keyword>
<evidence type="ECO:0000313" key="2">
    <source>
        <dbReference type="EMBL" id="TCV99654.1"/>
    </source>
</evidence>
<sequence>MKEKIVMTITLLISLSMMAFPWFGGQKGIETIYGITLLNNPIALTCIILAFVGIWTNFGKNSEIIGTIGLLGIMTMEIYEFFTWHILTITGHFDFNFSVQLCYPEFYYALFCMIGTYLIYKHFYKSIDSFD</sequence>
<protein>
    <submittedName>
        <fullName evidence="2">Uncharacterized protein</fullName>
    </submittedName>
</protein>
<dbReference type="RefSeq" id="WP_066448651.1">
    <property type="nucleotide sequence ID" value="NZ_JADMQS010000034.1"/>
</dbReference>
<dbReference type="Proteomes" id="UP000295515">
    <property type="component" value="Unassembled WGS sequence"/>
</dbReference>
<accession>A0A4R3Z334</accession>